<comment type="function">
    <text evidence="20">Together with thiosulfate sulfurtransferase (TST), acts as a mitochondrial import factor for the cytosolic 5S rRNA. The precursor form shows RNA chaperone activity; is able to fold the 5S rRNA into an import-competent conformation that is recognized by rhodanese (TST). Both the cytoplasmic and mitochondrial forms are able to bind to the helix IV-loop D in the gamma domain of the 5S rRNA.</text>
</comment>
<evidence type="ECO:0000256" key="7">
    <source>
        <dbReference type="ARBA" id="ARBA00022722"/>
    </source>
</evidence>
<keyword evidence="27" id="KW-1185">Reference proteome</keyword>
<evidence type="ECO:0000256" key="4">
    <source>
        <dbReference type="ARBA" id="ARBA00007116"/>
    </source>
</evidence>
<name>M7B4B4_CHEMY</name>
<evidence type="ECO:0000256" key="20">
    <source>
        <dbReference type="ARBA" id="ARBA00059887"/>
    </source>
</evidence>
<organism evidence="26 27">
    <name type="scientific">Chelonia mydas</name>
    <name type="common">Green sea-turtle</name>
    <name type="synonym">Chelonia agassizi</name>
    <dbReference type="NCBI Taxonomy" id="8469"/>
    <lineage>
        <taxon>Eukaryota</taxon>
        <taxon>Metazoa</taxon>
        <taxon>Chordata</taxon>
        <taxon>Craniata</taxon>
        <taxon>Vertebrata</taxon>
        <taxon>Euteleostomi</taxon>
        <taxon>Archelosauria</taxon>
        <taxon>Testudinata</taxon>
        <taxon>Testudines</taxon>
        <taxon>Cryptodira</taxon>
        <taxon>Durocryptodira</taxon>
        <taxon>Americhelydia</taxon>
        <taxon>Chelonioidea</taxon>
        <taxon>Cheloniidae</taxon>
        <taxon>Chelonia</taxon>
    </lineage>
</organism>
<keyword evidence="9" id="KW-0378">Hydrolase</keyword>
<dbReference type="InterPro" id="IPR036967">
    <property type="entry name" value="Ribosomal_uS11_sf"/>
</dbReference>
<evidence type="ECO:0000256" key="18">
    <source>
        <dbReference type="ARBA" id="ARBA00023274"/>
    </source>
</evidence>
<evidence type="ECO:0000256" key="13">
    <source>
        <dbReference type="ARBA" id="ARBA00022884"/>
    </source>
</evidence>
<evidence type="ECO:0000256" key="23">
    <source>
        <dbReference type="ARBA" id="ARBA00075983"/>
    </source>
</evidence>
<dbReference type="InterPro" id="IPR012337">
    <property type="entry name" value="RNaseH-like_sf"/>
</dbReference>
<evidence type="ECO:0000256" key="1">
    <source>
        <dbReference type="ARBA" id="ARBA00001946"/>
    </source>
</evidence>
<keyword evidence="13" id="KW-0694">RNA-binding</keyword>
<dbReference type="GO" id="GO:0003735">
    <property type="term" value="F:structural constituent of ribosome"/>
    <property type="evidence" value="ECO:0007669"/>
    <property type="project" value="InterPro"/>
</dbReference>
<dbReference type="InterPro" id="IPR057268">
    <property type="entry name" value="Ribosomal_L18"/>
</dbReference>
<comment type="similarity">
    <text evidence="5">Belongs to the CAF1 family.</text>
</comment>
<evidence type="ECO:0000256" key="10">
    <source>
        <dbReference type="ARBA" id="ARBA00022824"/>
    </source>
</evidence>
<comment type="function">
    <text evidence="19">3'-exoribonuclease that has a preference for poly(A) tails of mRNAs, thereby efficiently degrading poly(A) tails. Exonucleolytic degradation of the poly(A) tail is often the first step in the decay of eukaryotic mRNAs and is also used to silence certain maternal mRNAs translationally during oocyte maturation and early embryonic development. May act as a regulator of multipotency in embryonic stem cells. Is a critical factor for proper spermatogenesis, involved in pre-piRNAs processing to generate mature piRNAs.</text>
</comment>
<dbReference type="Gene3D" id="3.30.420.80">
    <property type="entry name" value="Ribosomal protein S11"/>
    <property type="match status" value="1"/>
</dbReference>
<evidence type="ECO:0000256" key="16">
    <source>
        <dbReference type="ARBA" id="ARBA00023128"/>
    </source>
</evidence>
<keyword evidence="17" id="KW-0472">Membrane</keyword>
<reference evidence="27" key="1">
    <citation type="journal article" date="2013" name="Nat. Genet.">
        <title>The draft genomes of soft-shell turtle and green sea turtle yield insights into the development and evolution of the turtle-specific body plan.</title>
        <authorList>
            <person name="Wang Z."/>
            <person name="Pascual-Anaya J."/>
            <person name="Zadissa A."/>
            <person name="Li W."/>
            <person name="Niimura Y."/>
            <person name="Huang Z."/>
            <person name="Li C."/>
            <person name="White S."/>
            <person name="Xiong Z."/>
            <person name="Fang D."/>
            <person name="Wang B."/>
            <person name="Ming Y."/>
            <person name="Chen Y."/>
            <person name="Zheng Y."/>
            <person name="Kuraku S."/>
            <person name="Pignatelli M."/>
            <person name="Herrero J."/>
            <person name="Beal K."/>
            <person name="Nozawa M."/>
            <person name="Li Q."/>
            <person name="Wang J."/>
            <person name="Zhang H."/>
            <person name="Yu L."/>
            <person name="Shigenobu S."/>
            <person name="Wang J."/>
            <person name="Liu J."/>
            <person name="Flicek P."/>
            <person name="Searle S."/>
            <person name="Wang J."/>
            <person name="Kuratani S."/>
            <person name="Yin Y."/>
            <person name="Aken B."/>
            <person name="Zhang G."/>
            <person name="Irie N."/>
        </authorList>
    </citation>
    <scope>NUCLEOTIDE SEQUENCE [LARGE SCALE GENOMIC DNA]</scope>
</reference>
<evidence type="ECO:0000313" key="26">
    <source>
        <dbReference type="EMBL" id="EMP30330.1"/>
    </source>
</evidence>
<dbReference type="GO" id="GO:0006412">
    <property type="term" value="P:translation"/>
    <property type="evidence" value="ECO:0007669"/>
    <property type="project" value="InterPro"/>
</dbReference>
<dbReference type="EMBL" id="KB550461">
    <property type="protein sequence ID" value="EMP30330.1"/>
    <property type="molecule type" value="Genomic_DNA"/>
</dbReference>
<dbReference type="AlphaFoldDB" id="M7B4B4"/>
<evidence type="ECO:0000256" key="5">
    <source>
        <dbReference type="ARBA" id="ARBA00008372"/>
    </source>
</evidence>
<evidence type="ECO:0000256" key="9">
    <source>
        <dbReference type="ARBA" id="ARBA00022801"/>
    </source>
</evidence>
<dbReference type="GO" id="GO:0005840">
    <property type="term" value="C:ribosome"/>
    <property type="evidence" value="ECO:0007669"/>
    <property type="project" value="UniProtKB-KW"/>
</dbReference>
<gene>
    <name evidence="26" type="ORF">UY3_12556</name>
</gene>
<dbReference type="PANTHER" id="PTHR15092">
    <property type="entry name" value="POLY A -SPECIFIC RIBONUCLEASE/TARGET OF EGR1, MEMBER 1"/>
    <property type="match status" value="1"/>
</dbReference>
<dbReference type="Proteomes" id="UP000031443">
    <property type="component" value="Unassembled WGS sequence"/>
</dbReference>
<dbReference type="InterPro" id="IPR051181">
    <property type="entry name" value="CAF1_poly(A)_ribonucleases"/>
</dbReference>
<dbReference type="SUPFAM" id="SSF53137">
    <property type="entry name" value="Translational machinery components"/>
    <property type="match status" value="1"/>
</dbReference>
<dbReference type="PANTHER" id="PTHR15092:SF22">
    <property type="entry name" value="POLY(A)-SPECIFIC RIBONUCLEASE PNLDC1"/>
    <property type="match status" value="1"/>
</dbReference>
<evidence type="ECO:0000256" key="21">
    <source>
        <dbReference type="ARBA" id="ARBA00069051"/>
    </source>
</evidence>
<dbReference type="GO" id="GO:1990432">
    <property type="term" value="P:siRNA 3'-end processing"/>
    <property type="evidence" value="ECO:0007669"/>
    <property type="project" value="TreeGrafter"/>
</dbReference>
<keyword evidence="10" id="KW-0256">Endoplasmic reticulum</keyword>
<evidence type="ECO:0000256" key="25">
    <source>
        <dbReference type="ARBA" id="ARBA00082661"/>
    </source>
</evidence>
<comment type="cofactor">
    <cofactor evidence="1">
        <name>Mg(2+)</name>
        <dbReference type="ChEBI" id="CHEBI:18420"/>
    </cofactor>
</comment>
<dbReference type="eggNOG" id="KOG1990">
    <property type="taxonomic scope" value="Eukaryota"/>
</dbReference>
<dbReference type="SUPFAM" id="SSF53098">
    <property type="entry name" value="Ribonuclease H-like"/>
    <property type="match status" value="1"/>
</dbReference>
<dbReference type="GO" id="GO:0005789">
    <property type="term" value="C:endoplasmic reticulum membrane"/>
    <property type="evidence" value="ECO:0007669"/>
    <property type="project" value="UniProtKB-SubCell"/>
</dbReference>
<dbReference type="GO" id="GO:1990431">
    <property type="term" value="P:priRNA 3'-end processing"/>
    <property type="evidence" value="ECO:0007669"/>
    <property type="project" value="TreeGrafter"/>
</dbReference>
<dbReference type="STRING" id="8469.M7B4B4"/>
<dbReference type="FunFam" id="3.30.420.80:FF:000005">
    <property type="entry name" value="39S ribosomal protein L18, mitochondrial"/>
    <property type="match status" value="1"/>
</dbReference>
<keyword evidence="15" id="KW-1133">Transmembrane helix</keyword>
<evidence type="ECO:0000256" key="3">
    <source>
        <dbReference type="ARBA" id="ARBA00004389"/>
    </source>
</evidence>
<keyword evidence="16" id="KW-0496">Mitochondrion</keyword>
<keyword evidence="18" id="KW-0687">Ribonucleoprotein</keyword>
<keyword evidence="14" id="KW-0689">Ribosomal protein</keyword>
<evidence type="ECO:0000256" key="2">
    <source>
        <dbReference type="ARBA" id="ARBA00004173"/>
    </source>
</evidence>
<dbReference type="InterPro" id="IPR006941">
    <property type="entry name" value="RNase_CAF1"/>
</dbReference>
<sequence>MGRQRNKVSPTLNALVPFVHSFPDFPQGLRFISAVASFRTTEGEVDTKENEVVAPDFTNRNPRNLELLALARKERGWETTWPKREYWHRLRLERTQHYVEAYVEHCSGNVVVSASTREWAIKRHLYSPKGVAACENIGRVVAQRCLEAGINFVTFKAVIPWEYRCDSIQRFQKAVTDGGVVVGFDMEFTGLHSVFPQGKQPSLFDSPAEWYLKARRSVQKFTVNQLGLSIFSNEKSNKYVARCYNFFLFPTTFGVMDSEFSFQASSIQFLTHYGFDYNKFLKDGIPYMNQVQEKKLQQGLLAGNWKVRSTLDKDKVKKVIDDVTCWVPSAREGDSMVLHNISGFQLFEIQLILRQAIPDVWTEPFGDQKVMVKKVSPRHRWCLENSSYDCCRKELILLSARGFTNLFQTLVEAKKPVVGHNMLMDLLHLHDKFYKPLPESYEEFKRNIHSLFPVLIDTKNVTKSIWKEFQFPRASNLLEIYEILCSDLNPTNPTCPVIAHASDCSKYADKKSPHEAAYDAFLCGSVLLKLAHLLLGSDTLENGPSFSQYLSALTKYLNQVNLIRAGVSKINFSGTDVPSQRPPLLIASVRGWPGVDEEQIYQILKALCKFDVRRLTENQFLLLSNKFKDVRVVLRDYKAHPNLRISLYHHWRHSPQVNCLLQICGIVASWSLLAFVFGGSQCVTFTAECMFCSCQQRGQDPHQSTKDELFWVEVPKLCLEKQ</sequence>
<evidence type="ECO:0000256" key="17">
    <source>
        <dbReference type="ARBA" id="ARBA00023136"/>
    </source>
</evidence>
<dbReference type="GO" id="GO:0005634">
    <property type="term" value="C:nucleus"/>
    <property type="evidence" value="ECO:0007669"/>
    <property type="project" value="TreeGrafter"/>
</dbReference>
<accession>M7B4B4</accession>
<dbReference type="FunFam" id="3.30.420.10:FF:000061">
    <property type="entry name" value="PARN like, ribonuclease domain containing 1"/>
    <property type="match status" value="1"/>
</dbReference>
<dbReference type="GO" id="GO:0000289">
    <property type="term" value="P:nuclear-transcribed mRNA poly(A) tail shortening"/>
    <property type="evidence" value="ECO:0007669"/>
    <property type="project" value="TreeGrafter"/>
</dbReference>
<keyword evidence="11" id="KW-0269">Exonuclease</keyword>
<dbReference type="FunFam" id="3.30.420.10:FF:000058">
    <property type="entry name" value="PARN like, ribonuclease domain containing 1"/>
    <property type="match status" value="1"/>
</dbReference>
<dbReference type="GO" id="GO:0003723">
    <property type="term" value="F:RNA binding"/>
    <property type="evidence" value="ECO:0007669"/>
    <property type="project" value="UniProtKB-KW"/>
</dbReference>
<dbReference type="GO" id="GO:0046872">
    <property type="term" value="F:metal ion binding"/>
    <property type="evidence" value="ECO:0007669"/>
    <property type="project" value="UniProtKB-KW"/>
</dbReference>
<evidence type="ECO:0000256" key="14">
    <source>
        <dbReference type="ARBA" id="ARBA00022980"/>
    </source>
</evidence>
<dbReference type="GO" id="GO:0032502">
    <property type="term" value="P:developmental process"/>
    <property type="evidence" value="ECO:0007669"/>
    <property type="project" value="UniProtKB-ARBA"/>
</dbReference>
<evidence type="ECO:0000256" key="12">
    <source>
        <dbReference type="ARBA" id="ARBA00022842"/>
    </source>
</evidence>
<dbReference type="GO" id="GO:0005743">
    <property type="term" value="C:mitochondrial inner membrane"/>
    <property type="evidence" value="ECO:0007669"/>
    <property type="project" value="UniProtKB-ARBA"/>
</dbReference>
<dbReference type="CDD" id="cd00432">
    <property type="entry name" value="Ribosomal_L18_L5e"/>
    <property type="match status" value="1"/>
</dbReference>
<dbReference type="Gene3D" id="3.30.420.10">
    <property type="entry name" value="Ribonuclease H-like superfamily/Ribonuclease H"/>
    <property type="match status" value="1"/>
</dbReference>
<keyword evidence="12" id="KW-0460">Magnesium</keyword>
<evidence type="ECO:0000256" key="22">
    <source>
        <dbReference type="ARBA" id="ARBA00071535"/>
    </source>
</evidence>
<comment type="similarity">
    <text evidence="4">Belongs to the universal ribosomal protein uL18 family.</text>
</comment>
<evidence type="ECO:0000256" key="15">
    <source>
        <dbReference type="ARBA" id="ARBA00022989"/>
    </source>
</evidence>
<keyword evidence="8" id="KW-0479">Metal-binding</keyword>
<evidence type="ECO:0000256" key="8">
    <source>
        <dbReference type="ARBA" id="ARBA00022723"/>
    </source>
</evidence>
<evidence type="ECO:0000256" key="19">
    <source>
        <dbReference type="ARBA" id="ARBA00055428"/>
    </source>
</evidence>
<protein>
    <recommendedName>
        <fullName evidence="21">Large ribosomal subunit protein uL18m</fullName>
    </recommendedName>
    <alternativeName>
        <fullName evidence="25">39S ribosomal protein L18, mitochondrial</fullName>
    </alternativeName>
    <alternativeName>
        <fullName evidence="23">PARN-like domain-containing protein 1</fullName>
    </alternativeName>
    <alternativeName>
        <fullName evidence="22">Poly(A)-specific ribonuclease PNLDC1</fullName>
    </alternativeName>
    <alternativeName>
        <fullName evidence="24">Poly(A)-specific ribonuclease domain-containing protein 1</fullName>
    </alternativeName>
</protein>
<evidence type="ECO:0000256" key="24">
    <source>
        <dbReference type="ARBA" id="ARBA00077600"/>
    </source>
</evidence>
<comment type="subcellular location">
    <subcellularLocation>
        <location evidence="3">Endoplasmic reticulum membrane</location>
        <topology evidence="3">Single-pass membrane protein</topology>
    </subcellularLocation>
    <subcellularLocation>
        <location evidence="2">Mitochondrion</location>
    </subcellularLocation>
</comment>
<keyword evidence="7" id="KW-0540">Nuclease</keyword>
<dbReference type="GO" id="GO:0004535">
    <property type="term" value="F:poly(A)-specific ribonuclease activity"/>
    <property type="evidence" value="ECO:0007669"/>
    <property type="project" value="UniProtKB-ARBA"/>
</dbReference>
<evidence type="ECO:0000313" key="27">
    <source>
        <dbReference type="Proteomes" id="UP000031443"/>
    </source>
</evidence>
<proteinExistence type="inferred from homology"/>
<evidence type="ECO:0000256" key="11">
    <source>
        <dbReference type="ARBA" id="ARBA00022839"/>
    </source>
</evidence>
<keyword evidence="6" id="KW-0812">Transmembrane</keyword>
<dbReference type="InterPro" id="IPR036397">
    <property type="entry name" value="RNaseH_sf"/>
</dbReference>
<dbReference type="Pfam" id="PF04857">
    <property type="entry name" value="CAF1"/>
    <property type="match status" value="1"/>
</dbReference>
<evidence type="ECO:0000256" key="6">
    <source>
        <dbReference type="ARBA" id="ARBA00022692"/>
    </source>
</evidence>
<dbReference type="GO" id="GO:1990904">
    <property type="term" value="C:ribonucleoprotein complex"/>
    <property type="evidence" value="ECO:0007669"/>
    <property type="project" value="UniProtKB-KW"/>
</dbReference>